<reference evidence="9" key="1">
    <citation type="submission" date="2016-06" db="UniProtKB">
        <authorList>
            <consortium name="WormBaseParasite"/>
        </authorList>
    </citation>
    <scope>IDENTIFICATION</scope>
</reference>
<evidence type="ECO:0000256" key="5">
    <source>
        <dbReference type="ARBA" id="ARBA00022490"/>
    </source>
</evidence>
<evidence type="ECO:0000313" key="7">
    <source>
        <dbReference type="EMBL" id="VDK33404.1"/>
    </source>
</evidence>
<organism evidence="9">
    <name type="scientific">Gongylonema pulchrum</name>
    <dbReference type="NCBI Taxonomy" id="637853"/>
    <lineage>
        <taxon>Eukaryota</taxon>
        <taxon>Metazoa</taxon>
        <taxon>Ecdysozoa</taxon>
        <taxon>Nematoda</taxon>
        <taxon>Chromadorea</taxon>
        <taxon>Rhabditida</taxon>
        <taxon>Spirurina</taxon>
        <taxon>Spiruromorpha</taxon>
        <taxon>Spiruroidea</taxon>
        <taxon>Gongylonematidae</taxon>
        <taxon>Gongylonema</taxon>
    </lineage>
</organism>
<evidence type="ECO:0000313" key="8">
    <source>
        <dbReference type="Proteomes" id="UP000271098"/>
    </source>
</evidence>
<comment type="similarity">
    <text evidence="2">Belongs to the Rab3-GAP catalytic subunit family.</text>
</comment>
<dbReference type="PANTHER" id="PTHR21422">
    <property type="entry name" value="RAB3 GTPASE-ACTIVATING PROTEIN CATALYTIC SUBUNIT"/>
    <property type="match status" value="1"/>
</dbReference>
<keyword evidence="4" id="KW-0343">GTPase activation</keyword>
<dbReference type="GO" id="GO:0005096">
    <property type="term" value="F:GTPase activator activity"/>
    <property type="evidence" value="ECO:0007669"/>
    <property type="project" value="UniProtKB-KW"/>
</dbReference>
<dbReference type="InterPro" id="IPR045700">
    <property type="entry name" value="Rab3GAP1"/>
</dbReference>
<dbReference type="PANTHER" id="PTHR21422:SF9">
    <property type="entry name" value="RAB3 GTPASE-ACTIVATING PROTEIN CATALYTIC SUBUNIT"/>
    <property type="match status" value="1"/>
</dbReference>
<name>A0A183D0R2_9BILA</name>
<dbReference type="GO" id="GO:0005737">
    <property type="term" value="C:cytoplasm"/>
    <property type="evidence" value="ECO:0007669"/>
    <property type="project" value="UniProtKB-SubCell"/>
</dbReference>
<evidence type="ECO:0000256" key="1">
    <source>
        <dbReference type="ARBA" id="ARBA00004496"/>
    </source>
</evidence>
<dbReference type="OrthoDB" id="17346at2759"/>
<dbReference type="Pfam" id="PF13890">
    <property type="entry name" value="Rab3-GTPase_cat"/>
    <property type="match status" value="1"/>
</dbReference>
<evidence type="ECO:0000256" key="3">
    <source>
        <dbReference type="ARBA" id="ARBA00015817"/>
    </source>
</evidence>
<reference evidence="7 8" key="2">
    <citation type="submission" date="2018-11" db="EMBL/GenBank/DDBJ databases">
        <authorList>
            <consortium name="Pathogen Informatics"/>
        </authorList>
    </citation>
    <scope>NUCLEOTIDE SEQUENCE [LARGE SCALE GENOMIC DNA]</scope>
</reference>
<dbReference type="WBParaSite" id="GPUH_0000230801-mRNA-1">
    <property type="protein sequence ID" value="GPUH_0000230801-mRNA-1"/>
    <property type="gene ID" value="GPUH_0000230801"/>
</dbReference>
<sequence>MEEASAPDLSTCRFHQNLQLLQCTIEAKRRAEIGEICVPKRRRQHSSGTSFYSFIDYFFDSHFNKIADEEDFFDAQEELDSTGSIEYQPDGRLRPSGSLCLLHYPDRRMYEPITQSRAPITEDMLEKHTAYLSSLETVEDRIRAQLEPLFSDMEAFKFLFQIFNDFENFTVSNLIISILPILIKLAASQLLEESKLYFPVVGDRLLSFCKKAANCTRTGNLEDYLDAVKDMMLIESTIASCNMLYTQLIATNNKVFSFE</sequence>
<feature type="domain" description="Rab3GAP catalytic subunit conserved" evidence="6">
    <location>
        <begin position="88"/>
        <end position="157"/>
    </location>
</feature>
<comment type="subcellular location">
    <subcellularLocation>
        <location evidence="1">Cytoplasm</location>
    </subcellularLocation>
</comment>
<dbReference type="EMBL" id="UYRT01003376">
    <property type="protein sequence ID" value="VDK33404.1"/>
    <property type="molecule type" value="Genomic_DNA"/>
</dbReference>
<keyword evidence="5" id="KW-0963">Cytoplasm</keyword>
<evidence type="ECO:0000256" key="4">
    <source>
        <dbReference type="ARBA" id="ARBA00022468"/>
    </source>
</evidence>
<dbReference type="AlphaFoldDB" id="A0A183D0R2"/>
<evidence type="ECO:0000313" key="9">
    <source>
        <dbReference type="WBParaSite" id="GPUH_0000230801-mRNA-1"/>
    </source>
</evidence>
<proteinExistence type="inferred from homology"/>
<keyword evidence="8" id="KW-1185">Reference proteome</keyword>
<evidence type="ECO:0000259" key="6">
    <source>
        <dbReference type="Pfam" id="PF13890"/>
    </source>
</evidence>
<gene>
    <name evidence="7" type="ORF">GPUH_LOCUS2303</name>
</gene>
<evidence type="ECO:0000256" key="2">
    <source>
        <dbReference type="ARBA" id="ARBA00008856"/>
    </source>
</evidence>
<dbReference type="InterPro" id="IPR026147">
    <property type="entry name" value="Rab3GAP1_conserved"/>
</dbReference>
<accession>A0A183D0R2</accession>
<dbReference type="Proteomes" id="UP000271098">
    <property type="component" value="Unassembled WGS sequence"/>
</dbReference>
<protein>
    <recommendedName>
        <fullName evidence="3">Rab3 GTPase-activating protein catalytic subunit</fullName>
    </recommendedName>
</protein>